<accession>A0A7J7C2I7</accession>
<reference evidence="8 9" key="1">
    <citation type="journal article" date="2020" name="Nat. Commun.">
        <title>Genome of Tripterygium wilfordii and identification of cytochrome P450 involved in triptolide biosynthesis.</title>
        <authorList>
            <person name="Tu L."/>
            <person name="Su P."/>
            <person name="Zhang Z."/>
            <person name="Gao L."/>
            <person name="Wang J."/>
            <person name="Hu T."/>
            <person name="Zhou J."/>
            <person name="Zhang Y."/>
            <person name="Zhao Y."/>
            <person name="Liu Y."/>
            <person name="Song Y."/>
            <person name="Tong Y."/>
            <person name="Lu Y."/>
            <person name="Yang J."/>
            <person name="Xu C."/>
            <person name="Jia M."/>
            <person name="Peters R.J."/>
            <person name="Huang L."/>
            <person name="Gao W."/>
        </authorList>
    </citation>
    <scope>NUCLEOTIDE SEQUENCE [LARGE SCALE GENOMIC DNA]</scope>
    <source>
        <strain evidence="9">cv. XIE 37</strain>
        <tissue evidence="8">Leaf</tissue>
    </source>
</reference>
<comment type="caution">
    <text evidence="8">The sequence shown here is derived from an EMBL/GenBank/DDBJ whole genome shotgun (WGS) entry which is preliminary data.</text>
</comment>
<dbReference type="OrthoDB" id="783722at2759"/>
<comment type="similarity">
    <text evidence="7">Belongs to the PsbQ family.</text>
</comment>
<dbReference type="InterPro" id="IPR008797">
    <property type="entry name" value="PSII_PsbQ"/>
</dbReference>
<dbReference type="PANTHER" id="PTHR33399">
    <property type="entry name" value="OXYGEN-EVOLVING ENHANCER PROTEIN 3-1, CHLOROPLASTIC"/>
    <property type="match status" value="1"/>
</dbReference>
<sequence length="221" mass="24918">MAGLAHLNGVTDTLPSIPRIPNIQTTRKSPRIVGFLSKKAENFPEHQQLLTTRRVALGIASITLLGHSSNGVSLAEDNRFFITGPLPEPSVENKIANEKTGTRSFLRKRLYMANIGVKGSAYRLRRCAFDLLAMEDLIGKDTLNYVKKYLRFKSTFMYYDFDKVISAAPADEKQPLLNLANRLFDSFEKLEDAAKIKSLPRTESCYRDTKGILEEVMQRMA</sequence>
<proteinExistence type="inferred from homology"/>
<evidence type="ECO:0000256" key="1">
    <source>
        <dbReference type="ARBA" id="ARBA00004334"/>
    </source>
</evidence>
<evidence type="ECO:0000313" key="9">
    <source>
        <dbReference type="Proteomes" id="UP000593562"/>
    </source>
</evidence>
<dbReference type="InterPro" id="IPR023222">
    <property type="entry name" value="PsbQ-like_dom_sf"/>
</dbReference>
<dbReference type="Pfam" id="PF05757">
    <property type="entry name" value="PsbQ"/>
    <property type="match status" value="1"/>
</dbReference>
<dbReference type="Gene3D" id="1.20.120.290">
    <property type="entry name" value="Oxygen-evolving enhancer protein 3 (PsbQ), four-helix up-down bundle"/>
    <property type="match status" value="1"/>
</dbReference>
<keyword evidence="9" id="KW-1185">Reference proteome</keyword>
<evidence type="ECO:0000313" key="8">
    <source>
        <dbReference type="EMBL" id="KAF5728364.1"/>
    </source>
</evidence>
<dbReference type="GO" id="GO:0005509">
    <property type="term" value="F:calcium ion binding"/>
    <property type="evidence" value="ECO:0007669"/>
    <property type="project" value="InterPro"/>
</dbReference>
<dbReference type="GO" id="GO:0009535">
    <property type="term" value="C:chloroplast thylakoid membrane"/>
    <property type="evidence" value="ECO:0007669"/>
    <property type="project" value="UniProtKB-SubCell"/>
</dbReference>
<keyword evidence="5" id="KW-0793">Thylakoid</keyword>
<protein>
    <submittedName>
        <fullName evidence="8">Photosynthetic NDH subunit of lumenal location 3 chloroplastic isoform X2</fullName>
    </submittedName>
</protein>
<dbReference type="GO" id="GO:0009767">
    <property type="term" value="P:photosynthetic electron transport chain"/>
    <property type="evidence" value="ECO:0007669"/>
    <property type="project" value="TreeGrafter"/>
</dbReference>
<dbReference type="FunCoup" id="A0A7J7C2I7">
    <property type="interactions" value="1110"/>
</dbReference>
<evidence type="ECO:0000256" key="4">
    <source>
        <dbReference type="ARBA" id="ARBA00022946"/>
    </source>
</evidence>
<keyword evidence="6" id="KW-0472">Membrane</keyword>
<dbReference type="GO" id="GO:0009654">
    <property type="term" value="C:photosystem II oxygen evolving complex"/>
    <property type="evidence" value="ECO:0007669"/>
    <property type="project" value="InterPro"/>
</dbReference>
<evidence type="ECO:0000256" key="5">
    <source>
        <dbReference type="ARBA" id="ARBA00023078"/>
    </source>
</evidence>
<dbReference type="InParanoid" id="A0A7J7C2I7"/>
<organism evidence="8 9">
    <name type="scientific">Tripterygium wilfordii</name>
    <name type="common">Thunder God vine</name>
    <dbReference type="NCBI Taxonomy" id="458696"/>
    <lineage>
        <taxon>Eukaryota</taxon>
        <taxon>Viridiplantae</taxon>
        <taxon>Streptophyta</taxon>
        <taxon>Embryophyta</taxon>
        <taxon>Tracheophyta</taxon>
        <taxon>Spermatophyta</taxon>
        <taxon>Magnoliopsida</taxon>
        <taxon>eudicotyledons</taxon>
        <taxon>Gunneridae</taxon>
        <taxon>Pentapetalae</taxon>
        <taxon>rosids</taxon>
        <taxon>fabids</taxon>
        <taxon>Celastrales</taxon>
        <taxon>Celastraceae</taxon>
        <taxon>Tripterygium</taxon>
    </lineage>
</organism>
<name>A0A7J7C2I7_TRIWF</name>
<dbReference type="PANTHER" id="PTHR33399:SF2">
    <property type="entry name" value="PHOTOSYNTHETIC NDH SUBUNIT OF LUMENAL LOCATION 3, CHLOROPLASTIC"/>
    <property type="match status" value="1"/>
</dbReference>
<dbReference type="EMBL" id="JAAARO010000021">
    <property type="protein sequence ID" value="KAF5728364.1"/>
    <property type="molecule type" value="Genomic_DNA"/>
</dbReference>
<dbReference type="Proteomes" id="UP000593562">
    <property type="component" value="Unassembled WGS sequence"/>
</dbReference>
<comment type="subcellular location">
    <subcellularLocation>
        <location evidence="1">Plastid</location>
        <location evidence="1">Chloroplast thylakoid membrane</location>
    </subcellularLocation>
</comment>
<dbReference type="SUPFAM" id="SSF101112">
    <property type="entry name" value="Oxygen-evolving enhancer protein 3"/>
    <property type="match status" value="1"/>
</dbReference>
<dbReference type="InterPro" id="IPR054099">
    <property type="entry name" value="PSII_PsbQ_pln"/>
</dbReference>
<dbReference type="AlphaFoldDB" id="A0A7J7C2I7"/>
<keyword evidence="2" id="KW-0150">Chloroplast</keyword>
<keyword evidence="4" id="KW-0809">Transit peptide</keyword>
<evidence type="ECO:0000256" key="2">
    <source>
        <dbReference type="ARBA" id="ARBA00022528"/>
    </source>
</evidence>
<keyword evidence="3" id="KW-0934">Plastid</keyword>
<evidence type="ECO:0000256" key="7">
    <source>
        <dbReference type="ARBA" id="ARBA00035649"/>
    </source>
</evidence>
<dbReference type="FunFam" id="1.20.120.290:FF:000003">
    <property type="entry name" value="Photosynthetic NDH subunit of lumenal location 3, chloroplastic"/>
    <property type="match status" value="1"/>
</dbReference>
<evidence type="ECO:0000256" key="3">
    <source>
        <dbReference type="ARBA" id="ARBA00022640"/>
    </source>
</evidence>
<dbReference type="GO" id="GO:0019898">
    <property type="term" value="C:extrinsic component of membrane"/>
    <property type="evidence" value="ECO:0007669"/>
    <property type="project" value="InterPro"/>
</dbReference>
<gene>
    <name evidence="8" type="ORF">HS088_TW21G00511</name>
</gene>
<evidence type="ECO:0000256" key="6">
    <source>
        <dbReference type="ARBA" id="ARBA00023136"/>
    </source>
</evidence>